<dbReference type="Proteomes" id="UP001480595">
    <property type="component" value="Unassembled WGS sequence"/>
</dbReference>
<reference evidence="2 3" key="1">
    <citation type="submission" date="2023-01" db="EMBL/GenBank/DDBJ databases">
        <title>Analysis of 21 Apiospora genomes using comparative genomics revels a genus with tremendous synthesis potential of carbohydrate active enzymes and secondary metabolites.</title>
        <authorList>
            <person name="Sorensen T."/>
        </authorList>
    </citation>
    <scope>NUCLEOTIDE SEQUENCE [LARGE SCALE GENOMIC DNA]</scope>
    <source>
        <strain evidence="2 3">CBS 135458</strain>
    </source>
</reference>
<accession>A0ABR1VDN1</accession>
<comment type="caution">
    <text evidence="2">The sequence shown here is derived from an EMBL/GenBank/DDBJ whole genome shotgun (WGS) entry which is preliminary data.</text>
</comment>
<evidence type="ECO:0000313" key="2">
    <source>
        <dbReference type="EMBL" id="KAK8069332.1"/>
    </source>
</evidence>
<dbReference type="GeneID" id="92090420"/>
<dbReference type="InterPro" id="IPR036188">
    <property type="entry name" value="FAD/NAD-bd_sf"/>
</dbReference>
<dbReference type="EMBL" id="JAQQWL010000006">
    <property type="protein sequence ID" value="KAK8069332.1"/>
    <property type="molecule type" value="Genomic_DNA"/>
</dbReference>
<gene>
    <name evidence="2" type="ORF">PG994_005948</name>
</gene>
<dbReference type="Pfam" id="PF05199">
    <property type="entry name" value="GMC_oxred_C"/>
    <property type="match status" value="1"/>
</dbReference>
<dbReference type="InterPro" id="IPR007867">
    <property type="entry name" value="GMC_OxRtase_C"/>
</dbReference>
<evidence type="ECO:0000313" key="3">
    <source>
        <dbReference type="Proteomes" id="UP001480595"/>
    </source>
</evidence>
<sequence length="152" mass="16268">MGKVVDTNLRVKGVCGLRIVDASILPVVVPAHLVVTVYSRGTGHLEHPPGPEAVHKVHTALARAATVLSLPVEKISTNSPFLLVLLAILVQTNFRPMVHLFTYRKTDGLSSTAGGSSSFVLLSLGEERRLRRHCCCCQGLGPALPSPSSERL</sequence>
<evidence type="ECO:0000259" key="1">
    <source>
        <dbReference type="Pfam" id="PF05199"/>
    </source>
</evidence>
<proteinExistence type="predicted"/>
<name>A0ABR1VDN1_9PEZI</name>
<dbReference type="Gene3D" id="3.30.560.10">
    <property type="entry name" value="Glucose Oxidase, domain 3"/>
    <property type="match status" value="1"/>
</dbReference>
<dbReference type="RefSeq" id="XP_066716626.1">
    <property type="nucleotide sequence ID" value="XM_066857357.1"/>
</dbReference>
<feature type="domain" description="Glucose-methanol-choline oxidoreductase C-terminal" evidence="1">
    <location>
        <begin position="1"/>
        <end position="38"/>
    </location>
</feature>
<organism evidence="2 3">
    <name type="scientific">Apiospora phragmitis</name>
    <dbReference type="NCBI Taxonomy" id="2905665"/>
    <lineage>
        <taxon>Eukaryota</taxon>
        <taxon>Fungi</taxon>
        <taxon>Dikarya</taxon>
        <taxon>Ascomycota</taxon>
        <taxon>Pezizomycotina</taxon>
        <taxon>Sordariomycetes</taxon>
        <taxon>Xylariomycetidae</taxon>
        <taxon>Amphisphaeriales</taxon>
        <taxon>Apiosporaceae</taxon>
        <taxon>Apiospora</taxon>
    </lineage>
</organism>
<protein>
    <recommendedName>
        <fullName evidence="1">Glucose-methanol-choline oxidoreductase C-terminal domain-containing protein</fullName>
    </recommendedName>
</protein>
<keyword evidence="3" id="KW-1185">Reference proteome</keyword>
<dbReference type="Gene3D" id="3.50.50.60">
    <property type="entry name" value="FAD/NAD(P)-binding domain"/>
    <property type="match status" value="1"/>
</dbReference>